<accession>A0A1T5I0B9</accession>
<dbReference type="RefSeq" id="WP_080157411.1">
    <property type="nucleotide sequence ID" value="NZ_FUZI01000003.1"/>
</dbReference>
<organism evidence="2 3">
    <name type="scientific">Photobacterium piscicola</name>
    <dbReference type="NCBI Taxonomy" id="1378299"/>
    <lineage>
        <taxon>Bacteria</taxon>
        <taxon>Pseudomonadati</taxon>
        <taxon>Pseudomonadota</taxon>
        <taxon>Gammaproteobacteria</taxon>
        <taxon>Vibrionales</taxon>
        <taxon>Vibrionaceae</taxon>
        <taxon>Photobacterium</taxon>
    </lineage>
</organism>
<evidence type="ECO:0000313" key="3">
    <source>
        <dbReference type="Proteomes" id="UP000189966"/>
    </source>
</evidence>
<protein>
    <submittedName>
        <fullName evidence="2">Uncharacterized protein</fullName>
    </submittedName>
</protein>
<evidence type="ECO:0000256" key="1">
    <source>
        <dbReference type="SAM" id="SignalP"/>
    </source>
</evidence>
<reference evidence="2 3" key="1">
    <citation type="submission" date="2017-02" db="EMBL/GenBank/DDBJ databases">
        <authorList>
            <person name="Peterson S.W."/>
        </authorList>
    </citation>
    <scope>NUCLEOTIDE SEQUENCE [LARGE SCALE GENOMIC DNA]</scope>
    <source>
        <strain evidence="3">type strain: NCCB 100098</strain>
    </source>
</reference>
<keyword evidence="1" id="KW-0732">Signal</keyword>
<dbReference type="EMBL" id="FUZI01000003">
    <property type="protein sequence ID" value="SKC32472.1"/>
    <property type="molecule type" value="Genomic_DNA"/>
</dbReference>
<sequence length="80" mass="8940">MKQKQYLLLVILSIFSSMTFATSISWSGRVLSGDPINISTDGNVVNYEAWGFPQVESLKISDQFEVNPISKEVSILMVKL</sequence>
<feature type="chain" id="PRO_5012752742" evidence="1">
    <location>
        <begin position="22"/>
        <end position="80"/>
    </location>
</feature>
<proteinExistence type="predicted"/>
<dbReference type="AlphaFoldDB" id="A0A1T5I0B9"/>
<feature type="signal peptide" evidence="1">
    <location>
        <begin position="1"/>
        <end position="21"/>
    </location>
</feature>
<name>A0A1T5I0B9_9GAMM</name>
<evidence type="ECO:0000313" key="2">
    <source>
        <dbReference type="EMBL" id="SKC32472.1"/>
    </source>
</evidence>
<dbReference type="Proteomes" id="UP000189966">
    <property type="component" value="Unassembled WGS sequence"/>
</dbReference>
<gene>
    <name evidence="2" type="ORF">CZ809_01988</name>
</gene>
<dbReference type="OrthoDB" id="9883090at2"/>